<dbReference type="RefSeq" id="XP_064673250.1">
    <property type="nucleotide sequence ID" value="XM_064817403.1"/>
</dbReference>
<sequence length="372" mass="40711">MASSHIIRIPRTDEEGTYVLGEVTPSGSKPLNVKFVATEGEEPYVVKLRHDRIGELRASSSPCSPGGWENILKALLLQAQPIEGIEAGAEANPGKSITITIRRRVAGINQRLGSITLNHKADEAIQLFDWCGAAILERERFQESLASETAKVSDLETRITELRNQLDELTQSKKARETEMLEKFCALLNEKKVKIREQQRLLSTAHVDPSRIAAVQATQAARAKIQENRKPAASRRSKRKALEDASGGGSSSDSDDGFEKMAVDKMDVDSNEKPVKESKESNESEDRETTDDDATGSEPDEDEEPAPLPRKSRQPAKPAQKPEPKGHATRASQAAKDRDVAIHPPKRGPRATQKATSPSPADGSETESDDEL</sequence>
<accession>A0AAN6TJT3</accession>
<evidence type="ECO:0000313" key="4">
    <source>
        <dbReference type="Proteomes" id="UP001302812"/>
    </source>
</evidence>
<dbReference type="EMBL" id="MU853334">
    <property type="protein sequence ID" value="KAK4115680.1"/>
    <property type="molecule type" value="Genomic_DNA"/>
</dbReference>
<dbReference type="SUPFAM" id="SSF58022">
    <property type="entry name" value="XRCC4, C-terminal oligomerization domain"/>
    <property type="match status" value="1"/>
</dbReference>
<feature type="compositionally biased region" description="Basic and acidic residues" evidence="2">
    <location>
        <begin position="257"/>
        <end position="284"/>
    </location>
</feature>
<reference evidence="3" key="2">
    <citation type="submission" date="2023-05" db="EMBL/GenBank/DDBJ databases">
        <authorList>
            <consortium name="Lawrence Berkeley National Laboratory"/>
            <person name="Steindorff A."/>
            <person name="Hensen N."/>
            <person name="Bonometti L."/>
            <person name="Westerberg I."/>
            <person name="Brannstrom I.O."/>
            <person name="Guillou S."/>
            <person name="Cros-Aarteil S."/>
            <person name="Calhoun S."/>
            <person name="Haridas S."/>
            <person name="Kuo A."/>
            <person name="Mondo S."/>
            <person name="Pangilinan J."/>
            <person name="Riley R."/>
            <person name="Labutti K."/>
            <person name="Andreopoulos B."/>
            <person name="Lipzen A."/>
            <person name="Chen C."/>
            <person name="Yanf M."/>
            <person name="Daum C."/>
            <person name="Ng V."/>
            <person name="Clum A."/>
            <person name="Ohm R."/>
            <person name="Martin F."/>
            <person name="Silar P."/>
            <person name="Natvig D."/>
            <person name="Lalanne C."/>
            <person name="Gautier V."/>
            <person name="Ament-Velasquez S.L."/>
            <person name="Kruys A."/>
            <person name="Hutchinson M.I."/>
            <person name="Powell A.J."/>
            <person name="Barry K."/>
            <person name="Miller A.N."/>
            <person name="Grigoriev I.V."/>
            <person name="Debuchy R."/>
            <person name="Gladieux P."/>
            <person name="Thoren M.H."/>
            <person name="Johannesson H."/>
        </authorList>
    </citation>
    <scope>NUCLEOTIDE SEQUENCE</scope>
    <source>
        <strain evidence="3">CBS 508.74</strain>
    </source>
</reference>
<feature type="region of interest" description="Disordered" evidence="2">
    <location>
        <begin position="218"/>
        <end position="372"/>
    </location>
</feature>
<dbReference type="PANTHER" id="PTHR42067">
    <property type="entry name" value="YALI0C15378P"/>
    <property type="match status" value="1"/>
</dbReference>
<dbReference type="InterPro" id="IPR014751">
    <property type="entry name" value="XRCC4-like_C"/>
</dbReference>
<dbReference type="GeneID" id="89941528"/>
<comment type="caution">
    <text evidence="3">The sequence shown here is derived from an EMBL/GenBank/DDBJ whole genome shotgun (WGS) entry which is preliminary data.</text>
</comment>
<organism evidence="3 4">
    <name type="scientific">Canariomyces notabilis</name>
    <dbReference type="NCBI Taxonomy" id="2074819"/>
    <lineage>
        <taxon>Eukaryota</taxon>
        <taxon>Fungi</taxon>
        <taxon>Dikarya</taxon>
        <taxon>Ascomycota</taxon>
        <taxon>Pezizomycotina</taxon>
        <taxon>Sordariomycetes</taxon>
        <taxon>Sordariomycetidae</taxon>
        <taxon>Sordariales</taxon>
        <taxon>Chaetomiaceae</taxon>
        <taxon>Canariomyces</taxon>
    </lineage>
</organism>
<keyword evidence="4" id="KW-1185">Reference proteome</keyword>
<evidence type="ECO:0000313" key="3">
    <source>
        <dbReference type="EMBL" id="KAK4115680.1"/>
    </source>
</evidence>
<gene>
    <name evidence="3" type="ORF">N656DRAFT_795388</name>
</gene>
<evidence type="ECO:0008006" key="5">
    <source>
        <dbReference type="Google" id="ProtNLM"/>
    </source>
</evidence>
<keyword evidence="1" id="KW-0175">Coiled coil</keyword>
<reference evidence="3" key="1">
    <citation type="journal article" date="2023" name="Mol. Phylogenet. Evol.">
        <title>Genome-scale phylogeny and comparative genomics of the fungal order Sordariales.</title>
        <authorList>
            <person name="Hensen N."/>
            <person name="Bonometti L."/>
            <person name="Westerberg I."/>
            <person name="Brannstrom I.O."/>
            <person name="Guillou S."/>
            <person name="Cros-Aarteil S."/>
            <person name="Calhoun S."/>
            <person name="Haridas S."/>
            <person name="Kuo A."/>
            <person name="Mondo S."/>
            <person name="Pangilinan J."/>
            <person name="Riley R."/>
            <person name="LaButti K."/>
            <person name="Andreopoulos B."/>
            <person name="Lipzen A."/>
            <person name="Chen C."/>
            <person name="Yan M."/>
            <person name="Daum C."/>
            <person name="Ng V."/>
            <person name="Clum A."/>
            <person name="Steindorff A."/>
            <person name="Ohm R.A."/>
            <person name="Martin F."/>
            <person name="Silar P."/>
            <person name="Natvig D.O."/>
            <person name="Lalanne C."/>
            <person name="Gautier V."/>
            <person name="Ament-Velasquez S.L."/>
            <person name="Kruys A."/>
            <person name="Hutchinson M.I."/>
            <person name="Powell A.J."/>
            <person name="Barry K."/>
            <person name="Miller A.N."/>
            <person name="Grigoriev I.V."/>
            <person name="Debuchy R."/>
            <person name="Gladieux P."/>
            <person name="Hiltunen Thoren M."/>
            <person name="Johannesson H."/>
        </authorList>
    </citation>
    <scope>NUCLEOTIDE SEQUENCE</scope>
    <source>
        <strain evidence="3">CBS 508.74</strain>
    </source>
</reference>
<dbReference type="PANTHER" id="PTHR42067:SF1">
    <property type="entry name" value="MITOTIC APPARATUS PROTEIN P62"/>
    <property type="match status" value="1"/>
</dbReference>
<name>A0AAN6TJT3_9PEZI</name>
<dbReference type="AlphaFoldDB" id="A0AAN6TJT3"/>
<feature type="compositionally biased region" description="Acidic residues" evidence="2">
    <location>
        <begin position="285"/>
        <end position="305"/>
    </location>
</feature>
<dbReference type="Gene3D" id="1.20.5.370">
    <property type="match status" value="1"/>
</dbReference>
<evidence type="ECO:0000256" key="1">
    <source>
        <dbReference type="SAM" id="Coils"/>
    </source>
</evidence>
<feature type="coiled-coil region" evidence="1">
    <location>
        <begin position="138"/>
        <end position="179"/>
    </location>
</feature>
<proteinExistence type="predicted"/>
<evidence type="ECO:0000256" key="2">
    <source>
        <dbReference type="SAM" id="MobiDB-lite"/>
    </source>
</evidence>
<protein>
    <recommendedName>
        <fullName evidence="5">Mitotic apparatus protein p62</fullName>
    </recommendedName>
</protein>
<dbReference type="Proteomes" id="UP001302812">
    <property type="component" value="Unassembled WGS sequence"/>
</dbReference>